<feature type="domain" description="MAM" evidence="15">
    <location>
        <begin position="463"/>
        <end position="621"/>
    </location>
</feature>
<dbReference type="EMBL" id="JARQWQ010000067">
    <property type="protein sequence ID" value="KAK2554718.1"/>
    <property type="molecule type" value="Genomic_DNA"/>
</dbReference>
<dbReference type="Pfam" id="PF00059">
    <property type="entry name" value="Lectin_C"/>
    <property type="match status" value="2"/>
</dbReference>
<comment type="cofactor">
    <cofactor evidence="10 11">
        <name>Zn(2+)</name>
        <dbReference type="ChEBI" id="CHEBI:29105"/>
    </cofactor>
    <text evidence="10 11">Binds 1 zinc ion per subunit.</text>
</comment>
<dbReference type="GO" id="GO:0016020">
    <property type="term" value="C:membrane"/>
    <property type="evidence" value="ECO:0007669"/>
    <property type="project" value="InterPro"/>
</dbReference>
<evidence type="ECO:0000256" key="3">
    <source>
        <dbReference type="ARBA" id="ARBA00022729"/>
    </source>
</evidence>
<dbReference type="InterPro" id="IPR001506">
    <property type="entry name" value="Peptidase_M12A"/>
</dbReference>
<keyword evidence="18" id="KW-1185">Reference proteome</keyword>
<dbReference type="GO" id="GO:0006508">
    <property type="term" value="P:proteolysis"/>
    <property type="evidence" value="ECO:0007669"/>
    <property type="project" value="UniProtKB-KW"/>
</dbReference>
<evidence type="ECO:0000313" key="17">
    <source>
        <dbReference type="EMBL" id="KAK2554718.1"/>
    </source>
</evidence>
<dbReference type="InterPro" id="IPR016186">
    <property type="entry name" value="C-type_lectin-like/link_sf"/>
</dbReference>
<dbReference type="SMART" id="SM00034">
    <property type="entry name" value="CLECT"/>
    <property type="match status" value="2"/>
</dbReference>
<evidence type="ECO:0000256" key="6">
    <source>
        <dbReference type="ARBA" id="ARBA00023049"/>
    </source>
</evidence>
<dbReference type="CDD" id="cd04280">
    <property type="entry name" value="ZnMc_astacin_like"/>
    <property type="match status" value="1"/>
</dbReference>
<keyword evidence="8" id="KW-1015">Disulfide bond</keyword>
<evidence type="ECO:0000256" key="12">
    <source>
        <dbReference type="SAM" id="MobiDB-lite"/>
    </source>
</evidence>
<evidence type="ECO:0000256" key="4">
    <source>
        <dbReference type="ARBA" id="ARBA00022801"/>
    </source>
</evidence>
<keyword evidence="13" id="KW-0472">Membrane</keyword>
<dbReference type="InterPro" id="IPR000998">
    <property type="entry name" value="MAM_dom"/>
</dbReference>
<feature type="transmembrane region" description="Helical" evidence="13">
    <location>
        <begin position="12"/>
        <end position="34"/>
    </location>
</feature>
<accession>A0AAD9UYK2</accession>
<dbReference type="CDD" id="cd00037">
    <property type="entry name" value="CLECT"/>
    <property type="match status" value="1"/>
</dbReference>
<keyword evidence="7" id="KW-0865">Zymogen</keyword>
<evidence type="ECO:0000259" key="14">
    <source>
        <dbReference type="PROSITE" id="PS50041"/>
    </source>
</evidence>
<dbReference type="PANTHER" id="PTHR23282:SF142">
    <property type="entry name" value="MAM DOMAIN-CONTAINING PROTEIN"/>
    <property type="match status" value="1"/>
</dbReference>
<dbReference type="InterPro" id="IPR034035">
    <property type="entry name" value="Astacin-like_dom"/>
</dbReference>
<evidence type="ECO:0000313" key="18">
    <source>
        <dbReference type="Proteomes" id="UP001249851"/>
    </source>
</evidence>
<dbReference type="SUPFAM" id="SSF49899">
    <property type="entry name" value="Concanavalin A-like lectins/glucanases"/>
    <property type="match status" value="3"/>
</dbReference>
<evidence type="ECO:0000256" key="9">
    <source>
        <dbReference type="ARBA" id="ARBA00023180"/>
    </source>
</evidence>
<evidence type="ECO:0000256" key="5">
    <source>
        <dbReference type="ARBA" id="ARBA00022833"/>
    </source>
</evidence>
<keyword evidence="5 10" id="KW-0862">Zinc</keyword>
<dbReference type="Gene3D" id="3.40.390.10">
    <property type="entry name" value="Collagenase (Catalytic Domain)"/>
    <property type="match status" value="1"/>
</dbReference>
<dbReference type="SUPFAM" id="SSF55486">
    <property type="entry name" value="Metalloproteases ('zincins'), catalytic domain"/>
    <property type="match status" value="1"/>
</dbReference>
<dbReference type="SMART" id="SM00235">
    <property type="entry name" value="ZnMc"/>
    <property type="match status" value="1"/>
</dbReference>
<protein>
    <recommendedName>
        <fullName evidence="11">Metalloendopeptidase</fullName>
        <ecNumber evidence="11">3.4.24.-</ecNumber>
    </recommendedName>
</protein>
<dbReference type="GO" id="GO:0004222">
    <property type="term" value="F:metalloendopeptidase activity"/>
    <property type="evidence" value="ECO:0007669"/>
    <property type="project" value="UniProtKB-UniRule"/>
</dbReference>
<dbReference type="FunFam" id="3.40.390.10:FF:000015">
    <property type="entry name" value="Meprin A subunit"/>
    <property type="match status" value="1"/>
</dbReference>
<dbReference type="InterPro" id="IPR001304">
    <property type="entry name" value="C-type_lectin-like"/>
</dbReference>
<feature type="domain" description="Peptidase M12A" evidence="16">
    <location>
        <begin position="91"/>
        <end position="286"/>
    </location>
</feature>
<name>A0AAD9UYK2_ACRCE</name>
<dbReference type="Pfam" id="PF00629">
    <property type="entry name" value="MAM"/>
    <property type="match status" value="3"/>
</dbReference>
<keyword evidence="4 10" id="KW-0378">Hydrolase</keyword>
<evidence type="ECO:0000259" key="16">
    <source>
        <dbReference type="PROSITE" id="PS51864"/>
    </source>
</evidence>
<evidence type="ECO:0000256" key="11">
    <source>
        <dbReference type="RuleBase" id="RU361183"/>
    </source>
</evidence>
<evidence type="ECO:0000256" key="2">
    <source>
        <dbReference type="ARBA" id="ARBA00022723"/>
    </source>
</evidence>
<keyword evidence="1 10" id="KW-0645">Protease</keyword>
<dbReference type="InterPro" id="IPR051560">
    <property type="entry name" value="MAM_domain-containing"/>
</dbReference>
<gene>
    <name evidence="17" type="ORF">P5673_023675</name>
</gene>
<keyword evidence="6 10" id="KW-0482">Metalloprotease</keyword>
<keyword evidence="3" id="KW-0732">Signal</keyword>
<dbReference type="PRINTS" id="PR00480">
    <property type="entry name" value="ASTACIN"/>
</dbReference>
<comment type="caution">
    <text evidence="17">The sequence shown here is derived from an EMBL/GenBank/DDBJ whole genome shotgun (WGS) entry which is preliminary data.</text>
</comment>
<evidence type="ECO:0000259" key="15">
    <source>
        <dbReference type="PROSITE" id="PS50060"/>
    </source>
</evidence>
<dbReference type="InterPro" id="IPR016187">
    <property type="entry name" value="CTDL_fold"/>
</dbReference>
<keyword evidence="13" id="KW-0812">Transmembrane</keyword>
<dbReference type="PROSITE" id="PS00615">
    <property type="entry name" value="C_TYPE_LECTIN_1"/>
    <property type="match status" value="1"/>
</dbReference>
<feature type="binding site" evidence="10">
    <location>
        <position position="192"/>
    </location>
    <ligand>
        <name>Zn(2+)</name>
        <dbReference type="ChEBI" id="CHEBI:29105"/>
        <note>catalytic</note>
    </ligand>
</feature>
<reference evidence="17" key="2">
    <citation type="journal article" date="2023" name="Science">
        <title>Genomic signatures of disease resistance in endangered staghorn corals.</title>
        <authorList>
            <person name="Vollmer S.V."/>
            <person name="Selwyn J.D."/>
            <person name="Despard B.A."/>
            <person name="Roesel C.L."/>
        </authorList>
    </citation>
    <scope>NUCLEOTIDE SEQUENCE</scope>
    <source>
        <strain evidence="17">K2</strain>
    </source>
</reference>
<feature type="binding site" evidence="10">
    <location>
        <position position="182"/>
    </location>
    <ligand>
        <name>Zn(2+)</name>
        <dbReference type="ChEBI" id="CHEBI:29105"/>
        <note>catalytic</note>
    </ligand>
</feature>
<feature type="compositionally biased region" description="Low complexity" evidence="12">
    <location>
        <begin position="444"/>
        <end position="456"/>
    </location>
</feature>
<dbReference type="EC" id="3.4.24.-" evidence="11"/>
<dbReference type="InterPro" id="IPR013320">
    <property type="entry name" value="ConA-like_dom_sf"/>
</dbReference>
<dbReference type="Proteomes" id="UP001249851">
    <property type="component" value="Unassembled WGS sequence"/>
</dbReference>
<dbReference type="InterPro" id="IPR024079">
    <property type="entry name" value="MetalloPept_cat_dom_sf"/>
</dbReference>
<dbReference type="PROSITE" id="PS50060">
    <property type="entry name" value="MAM_2"/>
    <property type="match status" value="3"/>
</dbReference>
<evidence type="ECO:0000256" key="1">
    <source>
        <dbReference type="ARBA" id="ARBA00022670"/>
    </source>
</evidence>
<comment type="caution">
    <text evidence="10">Lacks conserved residue(s) required for the propagation of feature annotation.</text>
</comment>
<dbReference type="PROSITE" id="PS50041">
    <property type="entry name" value="C_TYPE_LECTIN_2"/>
    <property type="match status" value="2"/>
</dbReference>
<dbReference type="CDD" id="cd06263">
    <property type="entry name" value="MAM"/>
    <property type="match status" value="3"/>
</dbReference>
<dbReference type="InterPro" id="IPR006026">
    <property type="entry name" value="Peptidase_Metallo"/>
</dbReference>
<dbReference type="Gene3D" id="2.60.120.200">
    <property type="match status" value="3"/>
</dbReference>
<feature type="region of interest" description="Disordered" evidence="12">
    <location>
        <begin position="430"/>
        <end position="456"/>
    </location>
</feature>
<dbReference type="PROSITE" id="PS51864">
    <property type="entry name" value="ASTACIN"/>
    <property type="match status" value="1"/>
</dbReference>
<proteinExistence type="predicted"/>
<feature type="domain" description="MAM" evidence="15">
    <location>
        <begin position="337"/>
        <end position="433"/>
    </location>
</feature>
<organism evidence="17 18">
    <name type="scientific">Acropora cervicornis</name>
    <name type="common">Staghorn coral</name>
    <dbReference type="NCBI Taxonomy" id="6130"/>
    <lineage>
        <taxon>Eukaryota</taxon>
        <taxon>Metazoa</taxon>
        <taxon>Cnidaria</taxon>
        <taxon>Anthozoa</taxon>
        <taxon>Hexacorallia</taxon>
        <taxon>Scleractinia</taxon>
        <taxon>Astrocoeniina</taxon>
        <taxon>Acroporidae</taxon>
        <taxon>Acropora</taxon>
    </lineage>
</organism>
<dbReference type="GO" id="GO:0008270">
    <property type="term" value="F:zinc ion binding"/>
    <property type="evidence" value="ECO:0007669"/>
    <property type="project" value="UniProtKB-UniRule"/>
</dbReference>
<keyword evidence="13" id="KW-1133">Transmembrane helix</keyword>
<feature type="domain" description="C-type lectin" evidence="14">
    <location>
        <begin position="984"/>
        <end position="1105"/>
    </location>
</feature>
<feature type="active site" evidence="10">
    <location>
        <position position="183"/>
    </location>
</feature>
<evidence type="ECO:0000256" key="13">
    <source>
        <dbReference type="SAM" id="Phobius"/>
    </source>
</evidence>
<dbReference type="Pfam" id="PF01400">
    <property type="entry name" value="Astacin"/>
    <property type="match status" value="1"/>
</dbReference>
<dbReference type="InterPro" id="IPR018378">
    <property type="entry name" value="C-type_lectin_CS"/>
</dbReference>
<feature type="binding site" evidence="10">
    <location>
        <position position="186"/>
    </location>
    <ligand>
        <name>Zn(2+)</name>
        <dbReference type="ChEBI" id="CHEBI:29105"/>
        <note>catalytic</note>
    </ligand>
</feature>
<dbReference type="AlphaFoldDB" id="A0AAD9UYK2"/>
<sequence>MAKNGQLRVETNYLARILFFVVMSASLGLCNVFIKPVPTPPPDGGTADTNTPKIDEVQINKGVNETSILMGDIIYDIETKRFITQDPRSRNAITYPHGLWPQNTVPYIMDSTIEERGIDAIREAITDYHQFTCLKFVPRTTQKNYVKFTQGQGCSSFVGRTARGEQRVNLHRNCWYKGIVIHELKHAIGFFHEQSRSDRDSYVRILYENIETGRENNFDKFRADEIQHLGEPYDYGSIMHYGSKAFSKNGQPTILVLKKGAGDNIGQRSKLSDNDIRQINKLYKCPNVPAPKPTSDTVVSTVILYVTSSKIKLTISIGQYSKDQRQAGALDPQQICERAVLLSPNLSGPYCLQFHFHMLGTDIDSLHAYKNSGSRRTVIFSVSGNQGDLWYSAQASLTGTEQFRVELEAVRGSSYRGDIALDEIKLTPGSCDGDKGVTPSPTESRTTPVSLRTTPTPRSRREVFCNFDAQSLCEFTQGTGDQFDWTLNSGATSSGPSTGPTNDVSSRGYYIYAEASVPRRNGDRARLVSPILYGSYCIRFYYHMYGSSVGKLSVFAIAGAQNTQLVAYNGNQGNTWHFVQAAFSAPQNYQYQMIFEAERGSGWAADIALDEIRFQSGDCGGHVVVTTTLPPPTTQPTTPAATQIDCNFDSQSLCSFTQDTGDNFNWSLHKGRTGSYPTTGPTTDFSGNGYYIYAEASSPRANGDKARLLSPLVTGTTCLLFSYHMNGAQMGTLNLIGKIGSSETKLWSKSGQQGNTWNSLQFRIRTTAQFQVVFEAVRGNGYQSDIALDEISLIPGSCVAANPLAPSTSIPIATTQTVTSATTNRKDPMCPSGWVEHGQSCYKAFKDKSLWQDAKARCQKHGGHLVTINDAKEHIFIINMAATLHGDYVLWIGLRRDSNGSFSYWDNGEPLTFTRWMLGEPNNFFNEENCTKMLRYSGDWLDVTCEGPFAGKHPFVCEMNKQSSKPLPTEGPTKLQCPRGWNKLSNACYRIYGSFYSMSWNQANSVCKASRANLVSISSQSEHKAVWNLMRTRTRSAINYGFWIGLKRSALRRFQWQDGIPLTYTQWSKGRPSNRGLGQDCTYMTSRTGAWFNAPCRHQLPFICKICKLTLSLSSTSIIREAVVNDKMLANAGSAIFLLQLRKFSTSQQFLYIMKR</sequence>
<feature type="domain" description="MAM" evidence="15">
    <location>
        <begin position="644"/>
        <end position="800"/>
    </location>
</feature>
<evidence type="ECO:0000256" key="10">
    <source>
        <dbReference type="PROSITE-ProRule" id="PRU01211"/>
    </source>
</evidence>
<feature type="domain" description="C-type lectin" evidence="14">
    <location>
        <begin position="837"/>
        <end position="946"/>
    </location>
</feature>
<reference evidence="17" key="1">
    <citation type="journal article" date="2023" name="G3 (Bethesda)">
        <title>Whole genome assembly and annotation of the endangered Caribbean coral Acropora cervicornis.</title>
        <authorList>
            <person name="Selwyn J.D."/>
            <person name="Vollmer S.V."/>
        </authorList>
    </citation>
    <scope>NUCLEOTIDE SEQUENCE</scope>
    <source>
        <strain evidence="17">K2</strain>
    </source>
</reference>
<dbReference type="SUPFAM" id="SSF56436">
    <property type="entry name" value="C-type lectin-like"/>
    <property type="match status" value="2"/>
</dbReference>
<dbReference type="PANTHER" id="PTHR23282">
    <property type="entry name" value="APICAL ENDOSOMAL GLYCOPROTEIN PRECURSOR"/>
    <property type="match status" value="1"/>
</dbReference>
<keyword evidence="9" id="KW-0325">Glycoprotein</keyword>
<keyword evidence="2 10" id="KW-0479">Metal-binding</keyword>
<evidence type="ECO:0000256" key="7">
    <source>
        <dbReference type="ARBA" id="ARBA00023145"/>
    </source>
</evidence>
<dbReference type="Gene3D" id="3.10.100.10">
    <property type="entry name" value="Mannose-Binding Protein A, subunit A"/>
    <property type="match status" value="2"/>
</dbReference>
<evidence type="ECO:0000256" key="8">
    <source>
        <dbReference type="ARBA" id="ARBA00023157"/>
    </source>
</evidence>
<dbReference type="SMART" id="SM00137">
    <property type="entry name" value="MAM"/>
    <property type="match status" value="3"/>
</dbReference>